<accession>A0A4R6T8Z3</accession>
<dbReference type="EMBL" id="SNYF01000005">
    <property type="protein sequence ID" value="TDQ19191.1"/>
    <property type="molecule type" value="Genomic_DNA"/>
</dbReference>
<reference evidence="1 2" key="1">
    <citation type="submission" date="2019-03" db="EMBL/GenBank/DDBJ databases">
        <title>Genomic Encyclopedia of Type Strains, Phase III (KMG-III): the genomes of soil and plant-associated and newly described type strains.</title>
        <authorList>
            <person name="Whitman W."/>
        </authorList>
    </citation>
    <scope>NUCLEOTIDE SEQUENCE [LARGE SCALE GENOMIC DNA]</scope>
    <source>
        <strain evidence="1 2">CECT 8446</strain>
    </source>
</reference>
<protein>
    <recommendedName>
        <fullName evidence="3">CHRD domain-containing protein</fullName>
    </recommendedName>
</protein>
<dbReference type="Proteomes" id="UP000294535">
    <property type="component" value="Unassembled WGS sequence"/>
</dbReference>
<sequence>MKKLFFIAIVLLGISSCSETEPDQYTGRELNFELFKSSDYDFTGTMNVKELVAGGLELTLRMNGVKANSDYSYPAHLHFGSYDQADAPIAFMLNPVSAKTLESNTILGKLSDGSQLDFEAMRMFDGHVKIHLANEGPDYQVILVAGNVGANPSAFNPDDLAICGKGF</sequence>
<name>A0A4R6T8Z3_9BACT</name>
<evidence type="ECO:0000313" key="2">
    <source>
        <dbReference type="Proteomes" id="UP000294535"/>
    </source>
</evidence>
<comment type="caution">
    <text evidence="1">The sequence shown here is derived from an EMBL/GenBank/DDBJ whole genome shotgun (WGS) entry which is preliminary data.</text>
</comment>
<gene>
    <name evidence="1" type="ORF">DFQ04_1008</name>
</gene>
<proteinExistence type="predicted"/>
<evidence type="ECO:0008006" key="3">
    <source>
        <dbReference type="Google" id="ProtNLM"/>
    </source>
</evidence>
<dbReference type="AlphaFoldDB" id="A0A4R6T8Z3"/>
<keyword evidence="2" id="KW-1185">Reference proteome</keyword>
<dbReference type="RefSeq" id="WP_133553273.1">
    <property type="nucleotide sequence ID" value="NZ_SNYF01000005.1"/>
</dbReference>
<evidence type="ECO:0000313" key="1">
    <source>
        <dbReference type="EMBL" id="TDQ19191.1"/>
    </source>
</evidence>
<dbReference type="OrthoDB" id="1451403at2"/>
<organism evidence="1 2">
    <name type="scientific">Algoriphagus boseongensis</name>
    <dbReference type="NCBI Taxonomy" id="1442587"/>
    <lineage>
        <taxon>Bacteria</taxon>
        <taxon>Pseudomonadati</taxon>
        <taxon>Bacteroidota</taxon>
        <taxon>Cytophagia</taxon>
        <taxon>Cytophagales</taxon>
        <taxon>Cyclobacteriaceae</taxon>
        <taxon>Algoriphagus</taxon>
    </lineage>
</organism>
<dbReference type="PROSITE" id="PS51257">
    <property type="entry name" value="PROKAR_LIPOPROTEIN"/>
    <property type="match status" value="1"/>
</dbReference>